<gene>
    <name evidence="2" type="ORF">RM190_16250</name>
</gene>
<reference evidence="3" key="1">
    <citation type="submission" date="2023-07" db="EMBL/GenBank/DDBJ databases">
        <title>Characterization of two Paracoccaceae strains isolated from Phycosphere and proposal of Xinfangfangia lacusdiani sp. nov.</title>
        <authorList>
            <person name="Deng Y."/>
            <person name="Zhang Y.Q."/>
        </authorList>
    </citation>
    <scope>NUCLEOTIDE SEQUENCE [LARGE SCALE GENOMIC DNA]</scope>
    <source>
        <strain evidence="3">CPCC 101403</strain>
    </source>
</reference>
<dbReference type="Proteomes" id="UP001251085">
    <property type="component" value="Unassembled WGS sequence"/>
</dbReference>
<accession>A0ABU3EH52</accession>
<evidence type="ECO:0000256" key="1">
    <source>
        <dbReference type="SAM" id="MobiDB-lite"/>
    </source>
</evidence>
<sequence>MFHFDVQGSVAKSTHAGIPWLRRIRAARPELYFWPLDGWSPLLGTSVIAEVYPRLWSTAYPVAGRNPDQHDAYSVARWLQEADLDGSLQRALRPFESGPIDTTARVERWILDVETSEPPKSSPRKLGPAMVPRSARETTRTGYLNRNGQEVIQRRDLPGNDHNQKVYVLRCRQCAAVYGANGSDIFQRRCPKCGGGSKGLVTH</sequence>
<dbReference type="EMBL" id="JAVRQI010000012">
    <property type="protein sequence ID" value="MDT1063426.1"/>
    <property type="molecule type" value="Genomic_DNA"/>
</dbReference>
<feature type="region of interest" description="Disordered" evidence="1">
    <location>
        <begin position="116"/>
        <end position="137"/>
    </location>
</feature>
<comment type="caution">
    <text evidence="2">The sequence shown here is derived from an EMBL/GenBank/DDBJ whole genome shotgun (WGS) entry which is preliminary data.</text>
</comment>
<keyword evidence="3" id="KW-1185">Reference proteome</keyword>
<proteinExistence type="predicted"/>
<protein>
    <submittedName>
        <fullName evidence="2">Uncharacterized protein</fullName>
    </submittedName>
</protein>
<organism evidence="2 3">
    <name type="scientific">Paracoccus broussonetiae</name>
    <dbReference type="NCBI Taxonomy" id="3075834"/>
    <lineage>
        <taxon>Bacteria</taxon>
        <taxon>Pseudomonadati</taxon>
        <taxon>Pseudomonadota</taxon>
        <taxon>Alphaproteobacteria</taxon>
        <taxon>Rhodobacterales</taxon>
        <taxon>Paracoccaceae</taxon>
        <taxon>Paracoccus</taxon>
    </lineage>
</organism>
<evidence type="ECO:0000313" key="2">
    <source>
        <dbReference type="EMBL" id="MDT1063426.1"/>
    </source>
</evidence>
<evidence type="ECO:0000313" key="3">
    <source>
        <dbReference type="Proteomes" id="UP001251085"/>
    </source>
</evidence>
<name>A0ABU3EH52_9RHOB</name>